<name>A0ABQ5N108_9CLOT</name>
<keyword evidence="2" id="KW-1185">Reference proteome</keyword>
<accession>A0ABQ5N108</accession>
<dbReference type="Proteomes" id="UP001208567">
    <property type="component" value="Unassembled WGS sequence"/>
</dbReference>
<reference evidence="1 2" key="1">
    <citation type="journal article" date="2024" name="Int. J. Syst. Evol. Microbiol.">
        <title>Clostridium omnivorum sp. nov., isolated from anoxic soil under the treatment of reductive soil disinfestation.</title>
        <authorList>
            <person name="Ueki A."/>
            <person name="Tonouchi A."/>
            <person name="Kaku N."/>
            <person name="Honma S."/>
            <person name="Ueki K."/>
        </authorList>
    </citation>
    <scope>NUCLEOTIDE SEQUENCE [LARGE SCALE GENOMIC DNA]</scope>
    <source>
        <strain evidence="1 2">E14</strain>
    </source>
</reference>
<dbReference type="EMBL" id="BRXR01000001">
    <property type="protein sequence ID" value="GLC28877.1"/>
    <property type="molecule type" value="Genomic_DNA"/>
</dbReference>
<proteinExistence type="predicted"/>
<evidence type="ECO:0000313" key="1">
    <source>
        <dbReference type="EMBL" id="GLC28877.1"/>
    </source>
</evidence>
<gene>
    <name evidence="1" type="ORF">bsdE14_02870</name>
</gene>
<protein>
    <submittedName>
        <fullName evidence="1">Uncharacterized protein</fullName>
    </submittedName>
</protein>
<organism evidence="1 2">
    <name type="scientific">Clostridium omnivorum</name>
    <dbReference type="NCBI Taxonomy" id="1604902"/>
    <lineage>
        <taxon>Bacteria</taxon>
        <taxon>Bacillati</taxon>
        <taxon>Bacillota</taxon>
        <taxon>Clostridia</taxon>
        <taxon>Eubacteriales</taxon>
        <taxon>Clostridiaceae</taxon>
        <taxon>Clostridium</taxon>
    </lineage>
</organism>
<evidence type="ECO:0000313" key="2">
    <source>
        <dbReference type="Proteomes" id="UP001208567"/>
    </source>
</evidence>
<sequence>MFSAYGLYVLKRLQIYDILYVCKFRNISLMMLINQNIINMVAEALGFSLNFVDRLVNKIYT</sequence>
<comment type="caution">
    <text evidence="1">The sequence shown here is derived from an EMBL/GenBank/DDBJ whole genome shotgun (WGS) entry which is preliminary data.</text>
</comment>